<accession>B2WJ13</accession>
<feature type="transmembrane region" description="Helical" evidence="8">
    <location>
        <begin position="885"/>
        <end position="906"/>
    </location>
</feature>
<feature type="transmembrane region" description="Helical" evidence="8">
    <location>
        <begin position="754"/>
        <end position="775"/>
    </location>
</feature>
<dbReference type="InterPro" id="IPR050360">
    <property type="entry name" value="MFS_Sugar_Transporters"/>
</dbReference>
<dbReference type="AlphaFoldDB" id="B2WJ13"/>
<feature type="transmembrane region" description="Helical" evidence="8">
    <location>
        <begin position="46"/>
        <end position="62"/>
    </location>
</feature>
<dbReference type="NCBIfam" id="TIGR00879">
    <property type="entry name" value="SP"/>
    <property type="match status" value="1"/>
</dbReference>
<dbReference type="KEGG" id="ptrr:6348271"/>
<dbReference type="PROSITE" id="PS00217">
    <property type="entry name" value="SUGAR_TRANSPORT_2"/>
    <property type="match status" value="1"/>
</dbReference>
<dbReference type="FunCoup" id="B2WJ13">
    <property type="interactions" value="1315"/>
</dbReference>
<dbReference type="Pfam" id="PF00083">
    <property type="entry name" value="Sugar_tr"/>
    <property type="match status" value="1"/>
</dbReference>
<dbReference type="STRING" id="426418.B2WJ13"/>
<gene>
    <name evidence="10" type="ORF">PTRG_09972</name>
</gene>
<keyword evidence="3" id="KW-0813">Transport</keyword>
<organism evidence="10 11">
    <name type="scientific">Pyrenophora tritici-repentis (strain Pt-1C-BFP)</name>
    <name type="common">Wheat tan spot fungus</name>
    <name type="synonym">Drechslera tritici-repentis</name>
    <dbReference type="NCBI Taxonomy" id="426418"/>
    <lineage>
        <taxon>Eukaryota</taxon>
        <taxon>Fungi</taxon>
        <taxon>Dikarya</taxon>
        <taxon>Ascomycota</taxon>
        <taxon>Pezizomycotina</taxon>
        <taxon>Dothideomycetes</taxon>
        <taxon>Pleosporomycetidae</taxon>
        <taxon>Pleosporales</taxon>
        <taxon>Pleosporineae</taxon>
        <taxon>Pleosporaceae</taxon>
        <taxon>Pyrenophora</taxon>
    </lineage>
</organism>
<dbReference type="Gene3D" id="1.20.1250.20">
    <property type="entry name" value="MFS general substrate transporter like domains"/>
    <property type="match status" value="2"/>
</dbReference>
<feature type="transmembrane region" description="Helical" evidence="8">
    <location>
        <begin position="787"/>
        <end position="812"/>
    </location>
</feature>
<feature type="transmembrane region" description="Helical" evidence="8">
    <location>
        <begin position="846"/>
        <end position="865"/>
    </location>
</feature>
<evidence type="ECO:0000256" key="3">
    <source>
        <dbReference type="ARBA" id="ARBA00022448"/>
    </source>
</evidence>
<evidence type="ECO:0000256" key="8">
    <source>
        <dbReference type="SAM" id="Phobius"/>
    </source>
</evidence>
<dbReference type="InterPro" id="IPR036259">
    <property type="entry name" value="MFS_trans_sf"/>
</dbReference>
<proteinExistence type="inferred from homology"/>
<dbReference type="Proteomes" id="UP000001471">
    <property type="component" value="Unassembled WGS sequence"/>
</dbReference>
<dbReference type="InterPro" id="IPR020846">
    <property type="entry name" value="MFS_dom"/>
</dbReference>
<dbReference type="PROSITE" id="PS00216">
    <property type="entry name" value="SUGAR_TRANSPORT_1"/>
    <property type="match status" value="1"/>
</dbReference>
<sequence>MDKIKSTFANPVEKWRRRNSVEHTNRWVGEHDGYDNRPLPRLTWKGFWMGILVSMGGFVFGYDTGQISGFLSMKDFLRRFGQRRADGTPYFNNVRSGLIVALLSIGTLFGALVAAPIADWIGRKQSIILWCGIFSIGIVVQIAATDKWYEIMMGRFVAGFGVGALSLLVPMYQAETAPRHVRGALISTYQLMITFGIFLAAVFNYAAELHQSGKAASWRITLGLSFVPAAILAVGILAFSETPRFNYRRGKIEEATKTMSEVYGVPTNHYSIQLELEEMRVKLEAESKVVNNPIREWVGMWIAPKMAYRLAIGMGLQMFQQLTGANYFFYYGTVVFAGTGIKNSFVTQMILNGINFGVTFYGLYIVEHYGRRKSLIAGSCWMFICFLIFASVGHFALDREDPERTEKAATAMICFACFFIFGFATTWGPMIWTICGELYPSRYRAKAMALSTASNWLWNFLLAFFTPFITEAIDFRYGYVFAGTNILGGLIVYFFVIEGKGRTLEEIDTMYLMGVKPWESAKWVVPSLEEMSGDMRQKLEAANPELAIKAESDGAVLNSSRADEKESDEVRRTEDIAPGMSWEGDTPGHLRERLSFSLTGMHHGDGLSGHQTHHMDTDRGDKFGKDEDDSHDSGLGEHSSNAPSAQAGVRRIEAVSKAWTKTSLIIAYVTLLIIANVTSLEIQVTSLMAPFATSAFSSHSLVSTIYVVQGVVSGAQIFWAAGFNGLQVLQQIFVADTTDLLNRALFATLFDVPFLWTTWAGPEVVAFYMSVFPYFNSYLQIVQGQSFVTAGYITRVFTFSSTVSSIVVSLLIKYTAHYKYYVTIGATIYLLGMGLMLVYRTQDASVGTLVGTQIVIGIGGGFLNVPVQLGVQASASHQQVAAVTTVWLTLLEVGGAVGSAISGAIWSTYVPAKLQEYLPATNAADWAKIYGDLTVSSNYTTYPLGSPVRLAINQAYQETMRYLLIGALCCAAPILPLTFVLKNYKLDQMDQKVVGNVIGSAEKREKGKSWRFWKR</sequence>
<evidence type="ECO:0000256" key="2">
    <source>
        <dbReference type="ARBA" id="ARBA00010992"/>
    </source>
</evidence>
<evidence type="ECO:0000256" key="1">
    <source>
        <dbReference type="ARBA" id="ARBA00004141"/>
    </source>
</evidence>
<dbReference type="GO" id="GO:0005351">
    <property type="term" value="F:carbohydrate:proton symporter activity"/>
    <property type="evidence" value="ECO:0007669"/>
    <property type="project" value="TreeGrafter"/>
</dbReference>
<feature type="transmembrane region" description="Helical" evidence="8">
    <location>
        <begin position="349"/>
        <end position="366"/>
    </location>
</feature>
<evidence type="ECO:0000313" key="10">
    <source>
        <dbReference type="EMBL" id="EDU43023.1"/>
    </source>
</evidence>
<dbReference type="InParanoid" id="B2WJ13"/>
<dbReference type="eggNOG" id="KOG0254">
    <property type="taxonomic scope" value="Eukaryota"/>
</dbReference>
<feature type="transmembrane region" description="Helical" evidence="8">
    <location>
        <begin position="409"/>
        <end position="435"/>
    </location>
</feature>
<evidence type="ECO:0000256" key="6">
    <source>
        <dbReference type="ARBA" id="ARBA00023136"/>
    </source>
</evidence>
<dbReference type="EMBL" id="DS231626">
    <property type="protein sequence ID" value="EDU43023.1"/>
    <property type="molecule type" value="Genomic_DNA"/>
</dbReference>
<keyword evidence="6 8" id="KW-0472">Membrane</keyword>
<dbReference type="PANTHER" id="PTHR48022:SF91">
    <property type="entry name" value="MAJOR FACILITATOR SUPERFAMILY (MFS) PROFILE DOMAIN-CONTAINING PROTEIN-RELATED"/>
    <property type="match status" value="1"/>
</dbReference>
<feature type="compositionally biased region" description="Basic and acidic residues" evidence="7">
    <location>
        <begin position="613"/>
        <end position="625"/>
    </location>
</feature>
<feature type="compositionally biased region" description="Basic and acidic residues" evidence="7">
    <location>
        <begin position="561"/>
        <end position="575"/>
    </location>
</feature>
<feature type="transmembrane region" description="Helical" evidence="8">
    <location>
        <begin position="447"/>
        <end position="465"/>
    </location>
</feature>
<evidence type="ECO:0000256" key="4">
    <source>
        <dbReference type="ARBA" id="ARBA00022692"/>
    </source>
</evidence>
<feature type="transmembrane region" description="Helical" evidence="8">
    <location>
        <begin position="310"/>
        <end position="329"/>
    </location>
</feature>
<protein>
    <submittedName>
        <fullName evidence="10">Siderophore iron transporter mirC</fullName>
    </submittedName>
</protein>
<dbReference type="SUPFAM" id="SSF103473">
    <property type="entry name" value="MFS general substrate transporter"/>
    <property type="match status" value="2"/>
</dbReference>
<dbReference type="InterPro" id="IPR003663">
    <property type="entry name" value="Sugar/inositol_transpt"/>
</dbReference>
<feature type="transmembrane region" description="Helical" evidence="8">
    <location>
        <begin position="184"/>
        <end position="206"/>
    </location>
</feature>
<dbReference type="PRINTS" id="PR00171">
    <property type="entry name" value="SUGRTRNSPORT"/>
</dbReference>
<feature type="transmembrane region" description="Helical" evidence="8">
    <location>
        <begin position="818"/>
        <end position="839"/>
    </location>
</feature>
<feature type="transmembrane region" description="Helical" evidence="8">
    <location>
        <begin position="151"/>
        <end position="172"/>
    </location>
</feature>
<name>B2WJ13_PYRTR</name>
<dbReference type="OrthoDB" id="2241241at2759"/>
<evidence type="ECO:0000313" key="11">
    <source>
        <dbReference type="Proteomes" id="UP000001471"/>
    </source>
</evidence>
<dbReference type="PANTHER" id="PTHR48022">
    <property type="entry name" value="PLASTIDIC GLUCOSE TRANSPORTER 4"/>
    <property type="match status" value="1"/>
</dbReference>
<dbReference type="GO" id="GO:0016020">
    <property type="term" value="C:membrane"/>
    <property type="evidence" value="ECO:0007669"/>
    <property type="project" value="UniProtKB-SubCell"/>
</dbReference>
<dbReference type="FunFam" id="1.20.1250.20:FF:000044">
    <property type="entry name" value="Hexose transporter Hxt3p"/>
    <property type="match status" value="1"/>
</dbReference>
<dbReference type="HOGENOM" id="CLU_010590_0_0_1"/>
<feature type="transmembrane region" description="Helical" evidence="8">
    <location>
        <begin position="218"/>
        <end position="239"/>
    </location>
</feature>
<dbReference type="GeneID" id="6348271"/>
<comment type="similarity">
    <text evidence="2">Belongs to the major facilitator superfamily. Sugar transporter (TC 2.A.1.1) family.</text>
</comment>
<dbReference type="InterPro" id="IPR005828">
    <property type="entry name" value="MFS_sugar_transport-like"/>
</dbReference>
<evidence type="ECO:0000259" key="9">
    <source>
        <dbReference type="PROSITE" id="PS50850"/>
    </source>
</evidence>
<feature type="transmembrane region" description="Helical" evidence="8">
    <location>
        <begin position="477"/>
        <end position="496"/>
    </location>
</feature>
<evidence type="ECO:0000256" key="5">
    <source>
        <dbReference type="ARBA" id="ARBA00022989"/>
    </source>
</evidence>
<reference evidence="11" key="1">
    <citation type="journal article" date="2013" name="G3 (Bethesda)">
        <title>Comparative genomics of a plant-pathogenic fungus, Pyrenophora tritici-repentis, reveals transduplication and the impact of repeat elements on pathogenicity and population divergence.</title>
        <authorList>
            <person name="Manning V.A."/>
            <person name="Pandelova I."/>
            <person name="Dhillon B."/>
            <person name="Wilhelm L.J."/>
            <person name="Goodwin S.B."/>
            <person name="Berlin A.M."/>
            <person name="Figueroa M."/>
            <person name="Freitag M."/>
            <person name="Hane J.K."/>
            <person name="Henrissat B."/>
            <person name="Holman W.H."/>
            <person name="Kodira C.D."/>
            <person name="Martin J."/>
            <person name="Oliver R.P."/>
            <person name="Robbertse B."/>
            <person name="Schackwitz W."/>
            <person name="Schwartz D.C."/>
            <person name="Spatafora J.W."/>
            <person name="Turgeon B.G."/>
            <person name="Yandava C."/>
            <person name="Young S."/>
            <person name="Zhou S."/>
            <person name="Zeng Q."/>
            <person name="Grigoriev I.V."/>
            <person name="Ma L.-J."/>
            <person name="Ciuffetti L.M."/>
        </authorList>
    </citation>
    <scope>NUCLEOTIDE SEQUENCE [LARGE SCALE GENOMIC DNA]</scope>
    <source>
        <strain evidence="11">Pt-1C-BFP</strain>
    </source>
</reference>
<feature type="region of interest" description="Disordered" evidence="7">
    <location>
        <begin position="601"/>
        <end position="647"/>
    </location>
</feature>
<feature type="transmembrane region" description="Helical" evidence="8">
    <location>
        <begin position="96"/>
        <end position="115"/>
    </location>
</feature>
<feature type="transmembrane region" description="Helical" evidence="8">
    <location>
        <begin position="127"/>
        <end position="145"/>
    </location>
</feature>
<dbReference type="CDD" id="cd17356">
    <property type="entry name" value="MFS_HXT"/>
    <property type="match status" value="1"/>
</dbReference>
<feature type="transmembrane region" description="Helical" evidence="8">
    <location>
        <begin position="962"/>
        <end position="981"/>
    </location>
</feature>
<feature type="domain" description="Major facilitator superfamily (MFS) profile" evidence="9">
    <location>
        <begin position="49"/>
        <end position="500"/>
    </location>
</feature>
<keyword evidence="4 8" id="KW-0812">Transmembrane</keyword>
<dbReference type="PROSITE" id="PS50850">
    <property type="entry name" value="MFS"/>
    <property type="match status" value="1"/>
</dbReference>
<dbReference type="InterPro" id="IPR005829">
    <property type="entry name" value="Sugar_transporter_CS"/>
</dbReference>
<evidence type="ECO:0000256" key="7">
    <source>
        <dbReference type="SAM" id="MobiDB-lite"/>
    </source>
</evidence>
<feature type="region of interest" description="Disordered" evidence="7">
    <location>
        <begin position="553"/>
        <end position="588"/>
    </location>
</feature>
<dbReference type="RefSeq" id="XP_001940304.2">
    <property type="nucleotide sequence ID" value="XM_001940269.2"/>
</dbReference>
<feature type="transmembrane region" description="Helical" evidence="8">
    <location>
        <begin position="658"/>
        <end position="675"/>
    </location>
</feature>
<dbReference type="OMA" id="IAGSCWM"/>
<keyword evidence="5 8" id="KW-1133">Transmembrane helix</keyword>
<comment type="subcellular location">
    <subcellularLocation>
        <location evidence="1">Membrane</location>
        <topology evidence="1">Multi-pass membrane protein</topology>
    </subcellularLocation>
</comment>
<feature type="transmembrane region" description="Helical" evidence="8">
    <location>
        <begin position="375"/>
        <end position="397"/>
    </location>
</feature>